<evidence type="ECO:0000313" key="11">
    <source>
        <dbReference type="Proteomes" id="UP001501490"/>
    </source>
</evidence>
<keyword evidence="6 7" id="KW-0511">Multifunctional enzyme</keyword>
<proteinExistence type="inferred from homology"/>
<keyword evidence="3" id="KW-0677">Repeat</keyword>
<evidence type="ECO:0000256" key="2">
    <source>
        <dbReference type="ARBA" id="ARBA00022695"/>
    </source>
</evidence>
<evidence type="ECO:0000256" key="3">
    <source>
        <dbReference type="ARBA" id="ARBA00022737"/>
    </source>
</evidence>
<evidence type="ECO:0000259" key="8">
    <source>
        <dbReference type="PROSITE" id="PS51671"/>
    </source>
</evidence>
<comment type="activity regulation">
    <text evidence="7">Uridylyltransferase (UTase) activity is inhibited by glutamine, while glutamine activates uridylyl-removing (UR) activity.</text>
</comment>
<dbReference type="PROSITE" id="PS51831">
    <property type="entry name" value="HD"/>
    <property type="match status" value="1"/>
</dbReference>
<keyword evidence="5 7" id="KW-0460">Magnesium</keyword>
<comment type="function">
    <text evidence="7">Modifies, by uridylylation and deuridylylation, the PII regulatory proteins (GlnB and homologs), in response to the nitrogen status of the cell that GlnD senses through the glutamine level. Under low glutamine levels, catalyzes the conversion of the PII proteins and UTP to PII-UMP and PPi, while under higher glutamine levels, GlnD hydrolyzes PII-UMP to PII and UMP (deuridylylation). Thus, controls uridylylation state and activity of the PII proteins, and plays an important role in the regulation of nitrogen metabolism.</text>
</comment>
<dbReference type="PANTHER" id="PTHR47320">
    <property type="entry name" value="BIFUNCTIONAL URIDYLYLTRANSFERASE/URIDYLYL-REMOVING ENZYME"/>
    <property type="match status" value="1"/>
</dbReference>
<evidence type="ECO:0000256" key="7">
    <source>
        <dbReference type="HAMAP-Rule" id="MF_00277"/>
    </source>
</evidence>
<dbReference type="SUPFAM" id="SSF109604">
    <property type="entry name" value="HD-domain/PDEase-like"/>
    <property type="match status" value="1"/>
</dbReference>
<name>A0ABP6ZPD5_9ACTN</name>
<dbReference type="GO" id="GO:0016779">
    <property type="term" value="F:nucleotidyltransferase activity"/>
    <property type="evidence" value="ECO:0007669"/>
    <property type="project" value="UniProtKB-KW"/>
</dbReference>
<accession>A0ABP6ZPD5</accession>
<evidence type="ECO:0000256" key="4">
    <source>
        <dbReference type="ARBA" id="ARBA00022801"/>
    </source>
</evidence>
<feature type="domain" description="ACT" evidence="8">
    <location>
        <begin position="528"/>
        <end position="609"/>
    </location>
</feature>
<dbReference type="InterPro" id="IPR002912">
    <property type="entry name" value="ACT_dom"/>
</dbReference>
<organism evidence="10 11">
    <name type="scientific">Microlunatus ginsengisoli</name>
    <dbReference type="NCBI Taxonomy" id="363863"/>
    <lineage>
        <taxon>Bacteria</taxon>
        <taxon>Bacillati</taxon>
        <taxon>Actinomycetota</taxon>
        <taxon>Actinomycetes</taxon>
        <taxon>Propionibacteriales</taxon>
        <taxon>Propionibacteriaceae</taxon>
        <taxon>Microlunatus</taxon>
    </lineage>
</organism>
<dbReference type="SUPFAM" id="SSF55021">
    <property type="entry name" value="ACT-like"/>
    <property type="match status" value="1"/>
</dbReference>
<evidence type="ECO:0000256" key="6">
    <source>
        <dbReference type="ARBA" id="ARBA00023268"/>
    </source>
</evidence>
<dbReference type="Proteomes" id="UP001501490">
    <property type="component" value="Unassembled WGS sequence"/>
</dbReference>
<dbReference type="EC" id="2.7.7.59" evidence="7"/>
<dbReference type="NCBIfam" id="NF002895">
    <property type="entry name" value="PRK03381.1"/>
    <property type="match status" value="1"/>
</dbReference>
<evidence type="ECO:0000256" key="1">
    <source>
        <dbReference type="ARBA" id="ARBA00022679"/>
    </source>
</evidence>
<dbReference type="CDD" id="cd00077">
    <property type="entry name" value="HDc"/>
    <property type="match status" value="1"/>
</dbReference>
<dbReference type="InterPro" id="IPR013546">
    <property type="entry name" value="PII_UdlTrfase/GS_AdlTrfase"/>
</dbReference>
<dbReference type="PANTHER" id="PTHR47320:SF1">
    <property type="entry name" value="BIFUNCTIONAL URIDYLYLTRANSFERASE_URIDYLYL-REMOVING ENZYME"/>
    <property type="match status" value="1"/>
</dbReference>
<comment type="similarity">
    <text evidence="7">Belongs to the GlnD family.</text>
</comment>
<comment type="catalytic activity">
    <reaction evidence="7">
        <text>[protein-PII]-L-tyrosine + UTP = [protein-PII]-uridylyl-L-tyrosine + diphosphate</text>
        <dbReference type="Rhea" id="RHEA:13673"/>
        <dbReference type="Rhea" id="RHEA-COMP:12147"/>
        <dbReference type="Rhea" id="RHEA-COMP:12148"/>
        <dbReference type="ChEBI" id="CHEBI:33019"/>
        <dbReference type="ChEBI" id="CHEBI:46398"/>
        <dbReference type="ChEBI" id="CHEBI:46858"/>
        <dbReference type="ChEBI" id="CHEBI:90602"/>
        <dbReference type="EC" id="2.7.7.59"/>
    </reaction>
</comment>
<comment type="catalytic activity">
    <reaction evidence="7">
        <text>[protein-PII]-uridylyl-L-tyrosine + H2O = [protein-PII]-L-tyrosine + UMP + H(+)</text>
        <dbReference type="Rhea" id="RHEA:48600"/>
        <dbReference type="Rhea" id="RHEA-COMP:12147"/>
        <dbReference type="Rhea" id="RHEA-COMP:12148"/>
        <dbReference type="ChEBI" id="CHEBI:15377"/>
        <dbReference type="ChEBI" id="CHEBI:15378"/>
        <dbReference type="ChEBI" id="CHEBI:46858"/>
        <dbReference type="ChEBI" id="CHEBI:57865"/>
        <dbReference type="ChEBI" id="CHEBI:90602"/>
    </reaction>
</comment>
<keyword evidence="4 7" id="KW-0378">Hydrolase</keyword>
<dbReference type="Gene3D" id="1.10.3090.10">
    <property type="entry name" value="cca-adding enzyme, domain 2"/>
    <property type="match status" value="1"/>
</dbReference>
<dbReference type="InterPro" id="IPR006674">
    <property type="entry name" value="HD_domain"/>
</dbReference>
<keyword evidence="11" id="KW-1185">Reference proteome</keyword>
<protein>
    <recommendedName>
        <fullName evidence="7">Bifunctional uridylyltransferase/uridylyl-removing enzyme</fullName>
        <shortName evidence="7">UTase/UR</shortName>
    </recommendedName>
    <alternativeName>
        <fullName evidence="7">Bifunctional [protein-PII] modification enzyme</fullName>
    </alternativeName>
    <alternativeName>
        <fullName evidence="7">Bifunctional nitrogen sensor protein</fullName>
    </alternativeName>
    <domain>
        <recommendedName>
            <fullName evidence="7">[Protein-PII] uridylyltransferase</fullName>
            <shortName evidence="7">PII uridylyltransferase</shortName>
            <shortName evidence="7">UTase</shortName>
            <ecNumber evidence="7">2.7.7.59</ecNumber>
        </recommendedName>
    </domain>
    <domain>
        <recommendedName>
            <fullName evidence="7">[Protein-PII]-UMP uridylyl-removing enzyme</fullName>
            <shortName evidence="7">UR</shortName>
            <ecNumber evidence="7">3.1.4.-</ecNumber>
        </recommendedName>
    </domain>
</protein>
<comment type="caution">
    <text evidence="10">The sequence shown here is derived from an EMBL/GenBank/DDBJ whole genome shotgun (WGS) entry which is preliminary data.</text>
</comment>
<comment type="cofactor">
    <cofactor evidence="7">
        <name>Mg(2+)</name>
        <dbReference type="ChEBI" id="CHEBI:18420"/>
    </cofactor>
</comment>
<evidence type="ECO:0000256" key="5">
    <source>
        <dbReference type="ARBA" id="ARBA00022842"/>
    </source>
</evidence>
<evidence type="ECO:0000259" key="9">
    <source>
        <dbReference type="PROSITE" id="PS51831"/>
    </source>
</evidence>
<dbReference type="SMART" id="SM00471">
    <property type="entry name" value="HDc"/>
    <property type="match status" value="1"/>
</dbReference>
<reference evidence="11" key="1">
    <citation type="journal article" date="2019" name="Int. J. Syst. Evol. Microbiol.">
        <title>The Global Catalogue of Microorganisms (GCM) 10K type strain sequencing project: providing services to taxonomists for standard genome sequencing and annotation.</title>
        <authorList>
            <consortium name="The Broad Institute Genomics Platform"/>
            <consortium name="The Broad Institute Genome Sequencing Center for Infectious Disease"/>
            <person name="Wu L."/>
            <person name="Ma J."/>
        </authorList>
    </citation>
    <scope>NUCLEOTIDE SEQUENCE [LARGE SCALE GENOMIC DNA]</scope>
    <source>
        <strain evidence="11">JCM 16929</strain>
    </source>
</reference>
<dbReference type="PROSITE" id="PS51671">
    <property type="entry name" value="ACT"/>
    <property type="match status" value="2"/>
</dbReference>
<dbReference type="Pfam" id="PF01966">
    <property type="entry name" value="HD"/>
    <property type="match status" value="1"/>
</dbReference>
<feature type="domain" description="HD" evidence="9">
    <location>
        <begin position="344"/>
        <end position="460"/>
    </location>
</feature>
<dbReference type="InterPro" id="IPR045865">
    <property type="entry name" value="ACT-like_dom_sf"/>
</dbReference>
<dbReference type="InterPro" id="IPR010043">
    <property type="entry name" value="UTase/UR"/>
</dbReference>
<keyword evidence="2 7" id="KW-0548">Nucleotidyltransferase</keyword>
<sequence length="711" mass="76153">MLVHAGGQQAAVNGLAEKLWYPLWDAGVKLDHSVRTPAECAEVAGRELSAGVGLLDLRVIAGDAELVAGARSALLGSWRNNARKRLPELLSSLDERLALAGDAAYLLEPDLKEARGGFRDMTMLRALAATWLTDRPHSGVEEPYDRLLDVRDALHVTSGRALDRLLAGEVADVADLLGFADTDALRREVSMAARRIGQAVYLTSRAARQVLPQRRVLSFVRRERRPEFSRADHGLIVHAGEVGLDKDTDPRGPYVGLQAGALAAERGLLLSPVTVANLTTHAPAIPAPWPDEAREALLRMLAAGENVLPVWEDLDLSGIVARWLPAWELISARPQHNPVHIYTVDRHSIQTVVEAHRGLTQVERPDLLLLACLFHDIGKGANGGVAHAAVGAPIARDLVEQLGLGADDADVVERLVREHLTLVELATRRDHTDPATHEALVKAVDGRTEILNLLRRLTEADARAAGPAAWTPWRAQLINDLANQVEGLLVGEPLDPHGTEFVDLGLARSVGLDGVPRIRLETKPGGSQLLCAATDRLGLFSDTAGLLVAHGISVRSAVLHTVEGVSVNTWRTDKVSAKELPDLAFLVKELQRLEAGDRSMLAGVQRREARAQNAVASEPHVAVVPDASGTAAVIEVRTADRAGLLYALGQAVTAEQLSIRSAHVATLAGQAIDTFYLTEPDGSLPSTDRTAAAVRSLTAAAAARRAPTPTP</sequence>
<dbReference type="InterPro" id="IPR003607">
    <property type="entry name" value="HD/PDEase_dom"/>
</dbReference>
<comment type="domain">
    <text evidence="7">Has four distinct domains: an N-terminal nucleotidyltransferase (NT) domain responsible for UTase activity, a central HD domain that encodes UR activity, and two C-terminal ACT domains that seem to have a role in glutamine sensing.</text>
</comment>
<evidence type="ECO:0000313" key="10">
    <source>
        <dbReference type="EMBL" id="GAA3615122.1"/>
    </source>
</evidence>
<dbReference type="HAMAP" id="MF_00277">
    <property type="entry name" value="PII_uridylyl_transf"/>
    <property type="match status" value="1"/>
</dbReference>
<dbReference type="CDD" id="cd04899">
    <property type="entry name" value="ACT_ACR-UUR-like_2"/>
    <property type="match status" value="1"/>
</dbReference>
<dbReference type="EMBL" id="BAABAB010000010">
    <property type="protein sequence ID" value="GAA3615122.1"/>
    <property type="molecule type" value="Genomic_DNA"/>
</dbReference>
<comment type="caution">
    <text evidence="7">Lacks conserved residue(s) required for the propagation of feature annotation.</text>
</comment>
<gene>
    <name evidence="7" type="primary">glnD</name>
    <name evidence="10" type="ORF">GCM10022236_16340</name>
</gene>
<dbReference type="EC" id="3.1.4.-" evidence="7"/>
<feature type="region of interest" description="Uridylyltransferase" evidence="7">
    <location>
        <begin position="1"/>
        <end position="230"/>
    </location>
</feature>
<dbReference type="Pfam" id="PF08335">
    <property type="entry name" value="GlnD_UR_UTase"/>
    <property type="match status" value="1"/>
</dbReference>
<feature type="domain" description="ACT" evidence="8">
    <location>
        <begin position="633"/>
        <end position="708"/>
    </location>
</feature>
<keyword evidence="1 7" id="KW-0808">Transferase</keyword>